<evidence type="ECO:0000256" key="1">
    <source>
        <dbReference type="SAM" id="MobiDB-lite"/>
    </source>
</evidence>
<accession>A0A2U1KI99</accession>
<name>A0A2U1KI99_ARTAN</name>
<feature type="compositionally biased region" description="Polar residues" evidence="1">
    <location>
        <begin position="1"/>
        <end position="12"/>
    </location>
</feature>
<dbReference type="EMBL" id="PKPP01018101">
    <property type="protein sequence ID" value="PWA36500.1"/>
    <property type="molecule type" value="Genomic_DNA"/>
</dbReference>
<gene>
    <name evidence="2" type="ORF">CTI12_AA599310</name>
</gene>
<sequence length="143" mass="16295">MARNVGSLQEFTKISKKNIARVEDRSNNNGRQPVPSYQAGFQVDTSDKGRTSSEGIEVTHKWQGSPPLREESEKNTKQFCKFHVDHGHDTNQCIDLKKEIERAIRSGELEHLCQATRKRIGGKDVELHRIHMINTRASSRSNN</sequence>
<protein>
    <submittedName>
        <fullName evidence="2">Retrotransposon gag domain-containing protein</fullName>
    </submittedName>
</protein>
<comment type="caution">
    <text evidence="2">The sequence shown here is derived from an EMBL/GenBank/DDBJ whole genome shotgun (WGS) entry which is preliminary data.</text>
</comment>
<evidence type="ECO:0000313" key="3">
    <source>
        <dbReference type="Proteomes" id="UP000245207"/>
    </source>
</evidence>
<feature type="region of interest" description="Disordered" evidence="1">
    <location>
        <begin position="1"/>
        <end position="74"/>
    </location>
</feature>
<keyword evidence="3" id="KW-1185">Reference proteome</keyword>
<dbReference type="OrthoDB" id="1752268at2759"/>
<evidence type="ECO:0000313" key="2">
    <source>
        <dbReference type="EMBL" id="PWA36500.1"/>
    </source>
</evidence>
<reference evidence="2 3" key="1">
    <citation type="journal article" date="2018" name="Mol. Plant">
        <title>The genome of Artemisia annua provides insight into the evolution of Asteraceae family and artemisinin biosynthesis.</title>
        <authorList>
            <person name="Shen Q."/>
            <person name="Zhang L."/>
            <person name="Liao Z."/>
            <person name="Wang S."/>
            <person name="Yan T."/>
            <person name="Shi P."/>
            <person name="Liu M."/>
            <person name="Fu X."/>
            <person name="Pan Q."/>
            <person name="Wang Y."/>
            <person name="Lv Z."/>
            <person name="Lu X."/>
            <person name="Zhang F."/>
            <person name="Jiang W."/>
            <person name="Ma Y."/>
            <person name="Chen M."/>
            <person name="Hao X."/>
            <person name="Li L."/>
            <person name="Tang Y."/>
            <person name="Lv G."/>
            <person name="Zhou Y."/>
            <person name="Sun X."/>
            <person name="Brodelius P.E."/>
            <person name="Rose J.K.C."/>
            <person name="Tang K."/>
        </authorList>
    </citation>
    <scope>NUCLEOTIDE SEQUENCE [LARGE SCALE GENOMIC DNA]</scope>
    <source>
        <strain evidence="3">cv. Huhao1</strain>
        <tissue evidence="2">Leaf</tissue>
    </source>
</reference>
<dbReference type="Proteomes" id="UP000245207">
    <property type="component" value="Unassembled WGS sequence"/>
</dbReference>
<organism evidence="2 3">
    <name type="scientific">Artemisia annua</name>
    <name type="common">Sweet wormwood</name>
    <dbReference type="NCBI Taxonomy" id="35608"/>
    <lineage>
        <taxon>Eukaryota</taxon>
        <taxon>Viridiplantae</taxon>
        <taxon>Streptophyta</taxon>
        <taxon>Embryophyta</taxon>
        <taxon>Tracheophyta</taxon>
        <taxon>Spermatophyta</taxon>
        <taxon>Magnoliopsida</taxon>
        <taxon>eudicotyledons</taxon>
        <taxon>Gunneridae</taxon>
        <taxon>Pentapetalae</taxon>
        <taxon>asterids</taxon>
        <taxon>campanulids</taxon>
        <taxon>Asterales</taxon>
        <taxon>Asteraceae</taxon>
        <taxon>Asteroideae</taxon>
        <taxon>Anthemideae</taxon>
        <taxon>Artemisiinae</taxon>
        <taxon>Artemisia</taxon>
    </lineage>
</organism>
<proteinExistence type="predicted"/>
<dbReference type="AlphaFoldDB" id="A0A2U1KI99"/>